<dbReference type="RefSeq" id="WP_168006336.1">
    <property type="nucleotide sequence ID" value="NZ_JAATHJ010000010.1"/>
</dbReference>
<feature type="transmembrane region" description="Helical" evidence="1">
    <location>
        <begin position="76"/>
        <end position="94"/>
    </location>
</feature>
<keyword evidence="1" id="KW-0472">Membrane</keyword>
<feature type="transmembrane region" description="Helical" evidence="1">
    <location>
        <begin position="12"/>
        <end position="32"/>
    </location>
</feature>
<dbReference type="Proteomes" id="UP000752012">
    <property type="component" value="Unassembled WGS sequence"/>
</dbReference>
<gene>
    <name evidence="2" type="ORF">HCN83_08455</name>
</gene>
<dbReference type="EMBL" id="JAATHJ010000010">
    <property type="protein sequence ID" value="NJP37615.1"/>
    <property type="molecule type" value="Genomic_DNA"/>
</dbReference>
<comment type="caution">
    <text evidence="2">The sequence shown here is derived from an EMBL/GenBank/DDBJ whole genome shotgun (WGS) entry which is preliminary data.</text>
</comment>
<feature type="transmembrane region" description="Helical" evidence="1">
    <location>
        <begin position="38"/>
        <end position="64"/>
    </location>
</feature>
<proteinExistence type="predicted"/>
<dbReference type="AlphaFoldDB" id="A0A969TUR5"/>
<reference evidence="2 3" key="1">
    <citation type="submission" date="2020-03" db="EMBL/GenBank/DDBJ databases">
        <title>Assessment of the enzymatic potential of alkaline-tolerant lipase obtained from Bacillus luteus H11 (technogenic soil) for the bioremediation of saline soils contaminated with petroleum substances.</title>
        <authorList>
            <person name="Kalwasinska A."/>
        </authorList>
    </citation>
    <scope>NUCLEOTIDE SEQUENCE [LARGE SCALE GENOMIC DNA]</scope>
    <source>
        <strain evidence="2 3">H11</strain>
    </source>
</reference>
<evidence type="ECO:0000313" key="3">
    <source>
        <dbReference type="Proteomes" id="UP000752012"/>
    </source>
</evidence>
<organism evidence="2 3">
    <name type="scientific">Alkalicoccus luteus</name>
    <dbReference type="NCBI Taxonomy" id="1237094"/>
    <lineage>
        <taxon>Bacteria</taxon>
        <taxon>Bacillati</taxon>
        <taxon>Bacillota</taxon>
        <taxon>Bacilli</taxon>
        <taxon>Bacillales</taxon>
        <taxon>Bacillaceae</taxon>
        <taxon>Alkalicoccus</taxon>
    </lineage>
</organism>
<sequence>MNYRAKFAEGLGLAADYFIIRLLFVIPMLASLSLTAEILSVSLLLLLVYGILPAAGVQSLGQLLTKVRLSGPFRSFLLRGFVAACLWIPARLLAELMMVMDSRITESIYLVYIIVIMVYLLRSYLSLKPSLLSWSLLVKR</sequence>
<keyword evidence="1" id="KW-0812">Transmembrane</keyword>
<accession>A0A969TUR5</accession>
<protein>
    <submittedName>
        <fullName evidence="2">Uncharacterized protein</fullName>
    </submittedName>
</protein>
<evidence type="ECO:0000256" key="1">
    <source>
        <dbReference type="SAM" id="Phobius"/>
    </source>
</evidence>
<evidence type="ECO:0000313" key="2">
    <source>
        <dbReference type="EMBL" id="NJP37615.1"/>
    </source>
</evidence>
<keyword evidence="3" id="KW-1185">Reference proteome</keyword>
<keyword evidence="1" id="KW-1133">Transmembrane helix</keyword>
<feature type="transmembrane region" description="Helical" evidence="1">
    <location>
        <begin position="106"/>
        <end position="125"/>
    </location>
</feature>
<name>A0A969TUR5_9BACI</name>